<evidence type="ECO:0000313" key="4">
    <source>
        <dbReference type="Proteomes" id="UP000242715"/>
    </source>
</evidence>
<evidence type="ECO:0000256" key="2">
    <source>
        <dbReference type="SAM" id="MobiDB-lite"/>
    </source>
</evidence>
<feature type="region of interest" description="Disordered" evidence="2">
    <location>
        <begin position="164"/>
        <end position="190"/>
    </location>
</feature>
<feature type="coiled-coil region" evidence="1">
    <location>
        <begin position="128"/>
        <end position="155"/>
    </location>
</feature>
<gene>
    <name evidence="3" type="ORF">TSUD_415350</name>
</gene>
<dbReference type="EMBL" id="DF975466">
    <property type="protein sequence ID" value="GAU51733.1"/>
    <property type="molecule type" value="Genomic_DNA"/>
</dbReference>
<dbReference type="Proteomes" id="UP000242715">
    <property type="component" value="Unassembled WGS sequence"/>
</dbReference>
<reference evidence="4" key="1">
    <citation type="journal article" date="2017" name="Front. Plant Sci.">
        <title>Climate Clever Clovers: New Paradigm to Reduce the Environmental Footprint of Ruminants by Breeding Low Methanogenic Forages Utilizing Haplotype Variation.</title>
        <authorList>
            <person name="Kaur P."/>
            <person name="Appels R."/>
            <person name="Bayer P.E."/>
            <person name="Keeble-Gagnere G."/>
            <person name="Wang J."/>
            <person name="Hirakawa H."/>
            <person name="Shirasawa K."/>
            <person name="Vercoe P."/>
            <person name="Stefanova K."/>
            <person name="Durmic Z."/>
            <person name="Nichols P."/>
            <person name="Revell C."/>
            <person name="Isobe S.N."/>
            <person name="Edwards D."/>
            <person name="Erskine W."/>
        </authorList>
    </citation>
    <scope>NUCLEOTIDE SEQUENCE [LARGE SCALE GENOMIC DNA]</scope>
    <source>
        <strain evidence="4">cv. Daliak</strain>
    </source>
</reference>
<keyword evidence="1" id="KW-0175">Coiled coil</keyword>
<dbReference type="OrthoDB" id="1110030at2759"/>
<dbReference type="InterPro" id="IPR004252">
    <property type="entry name" value="Probable_transposase_24"/>
</dbReference>
<dbReference type="AlphaFoldDB" id="A0A2Z6P9S5"/>
<feature type="compositionally biased region" description="Basic and acidic residues" evidence="2">
    <location>
        <begin position="1"/>
        <end position="11"/>
    </location>
</feature>
<feature type="region of interest" description="Disordered" evidence="2">
    <location>
        <begin position="1"/>
        <end position="22"/>
    </location>
</feature>
<evidence type="ECO:0000256" key="1">
    <source>
        <dbReference type="SAM" id="Coils"/>
    </source>
</evidence>
<evidence type="ECO:0000313" key="3">
    <source>
        <dbReference type="EMBL" id="GAU51733.1"/>
    </source>
</evidence>
<protein>
    <submittedName>
        <fullName evidence="3">Uncharacterized protein</fullName>
    </submittedName>
</protein>
<dbReference type="Pfam" id="PF03004">
    <property type="entry name" value="Transposase_24"/>
    <property type="match status" value="1"/>
</dbReference>
<name>A0A2Z6P9S5_TRISU</name>
<accession>A0A2Z6P9S5</accession>
<proteinExistence type="predicted"/>
<sequence>MLTKVNRDSKRGGAVHTSGRKSHVDVALELSNNLQKDLDPDELFLITHKRKSGIWVDTRSETTYAKYKKKLATVEAQIGETGGDGVQKVDGVTKLQLWTESVGGRTRGRVYGTGDLSANLRPEAQEAKAIAQAQAKMSEERSQKLENELLALRALFMKQFDPTGHSSANGSCSPNHPSNSHPDYDDDLDDQSLDASTLLRVAIKLGVADANIESDGQKPTLPFSSERFSLSPDPDAKCGLVSVFSPLEWALGRR</sequence>
<organism evidence="3 4">
    <name type="scientific">Trifolium subterraneum</name>
    <name type="common">Subterranean clover</name>
    <dbReference type="NCBI Taxonomy" id="3900"/>
    <lineage>
        <taxon>Eukaryota</taxon>
        <taxon>Viridiplantae</taxon>
        <taxon>Streptophyta</taxon>
        <taxon>Embryophyta</taxon>
        <taxon>Tracheophyta</taxon>
        <taxon>Spermatophyta</taxon>
        <taxon>Magnoliopsida</taxon>
        <taxon>eudicotyledons</taxon>
        <taxon>Gunneridae</taxon>
        <taxon>Pentapetalae</taxon>
        <taxon>rosids</taxon>
        <taxon>fabids</taxon>
        <taxon>Fabales</taxon>
        <taxon>Fabaceae</taxon>
        <taxon>Papilionoideae</taxon>
        <taxon>50 kb inversion clade</taxon>
        <taxon>NPAAA clade</taxon>
        <taxon>Hologalegina</taxon>
        <taxon>IRL clade</taxon>
        <taxon>Trifolieae</taxon>
        <taxon>Trifolium</taxon>
    </lineage>
</organism>
<keyword evidence="4" id="KW-1185">Reference proteome</keyword>